<organism evidence="2 3">
    <name type="scientific">Aureibacter tunicatorum</name>
    <dbReference type="NCBI Taxonomy" id="866807"/>
    <lineage>
        <taxon>Bacteria</taxon>
        <taxon>Pseudomonadati</taxon>
        <taxon>Bacteroidota</taxon>
        <taxon>Cytophagia</taxon>
        <taxon>Cytophagales</taxon>
        <taxon>Persicobacteraceae</taxon>
        <taxon>Aureibacter</taxon>
    </lineage>
</organism>
<keyword evidence="3" id="KW-1185">Reference proteome</keyword>
<evidence type="ECO:0000313" key="2">
    <source>
        <dbReference type="EMBL" id="MDR6238544.1"/>
    </source>
</evidence>
<feature type="domain" description="DUF7660" evidence="1">
    <location>
        <begin position="11"/>
        <end position="83"/>
    </location>
</feature>
<gene>
    <name evidence="2" type="ORF">HNQ88_001581</name>
</gene>
<dbReference type="Pfam" id="PF24693">
    <property type="entry name" value="DUF7660"/>
    <property type="match status" value="1"/>
</dbReference>
<protein>
    <recommendedName>
        <fullName evidence="1">DUF7660 domain-containing protein</fullName>
    </recommendedName>
</protein>
<reference evidence="2" key="1">
    <citation type="submission" date="2023-07" db="EMBL/GenBank/DDBJ databases">
        <title>Genomic Encyclopedia of Type Strains, Phase IV (KMG-IV): sequencing the most valuable type-strain genomes for metagenomic binning, comparative biology and taxonomic classification.</title>
        <authorList>
            <person name="Goeker M."/>
        </authorList>
    </citation>
    <scope>NUCLEOTIDE SEQUENCE</scope>
    <source>
        <strain evidence="2">DSM 26174</strain>
    </source>
</reference>
<dbReference type="AlphaFoldDB" id="A0AAE3XM93"/>
<sequence length="83" mass="9733">MDYLSIEVNDRKSFSEFLSLLHAEYITNGKNWENNNLELFLEALQSYTEDIDGYYKNTEPNINPEKASWKLFSDLLKGATVYE</sequence>
<proteinExistence type="predicted"/>
<dbReference type="InterPro" id="IPR056077">
    <property type="entry name" value="DUF7660"/>
</dbReference>
<name>A0AAE3XM93_9BACT</name>
<dbReference type="RefSeq" id="WP_309938051.1">
    <property type="nucleotide sequence ID" value="NZ_AP025305.1"/>
</dbReference>
<dbReference type="EMBL" id="JAVDQD010000002">
    <property type="protein sequence ID" value="MDR6238544.1"/>
    <property type="molecule type" value="Genomic_DNA"/>
</dbReference>
<evidence type="ECO:0000259" key="1">
    <source>
        <dbReference type="Pfam" id="PF24693"/>
    </source>
</evidence>
<accession>A0AAE3XM93</accession>
<evidence type="ECO:0000313" key="3">
    <source>
        <dbReference type="Proteomes" id="UP001185092"/>
    </source>
</evidence>
<comment type="caution">
    <text evidence="2">The sequence shown here is derived from an EMBL/GenBank/DDBJ whole genome shotgun (WGS) entry which is preliminary data.</text>
</comment>
<dbReference type="Proteomes" id="UP001185092">
    <property type="component" value="Unassembled WGS sequence"/>
</dbReference>